<organism evidence="1">
    <name type="scientific">Utricularia reniformis</name>
    <dbReference type="NCBI Taxonomy" id="192314"/>
    <lineage>
        <taxon>Eukaryota</taxon>
        <taxon>Viridiplantae</taxon>
        <taxon>Streptophyta</taxon>
        <taxon>Embryophyta</taxon>
        <taxon>Tracheophyta</taxon>
        <taxon>Spermatophyta</taxon>
        <taxon>Magnoliopsida</taxon>
        <taxon>eudicotyledons</taxon>
        <taxon>Gunneridae</taxon>
        <taxon>Pentapetalae</taxon>
        <taxon>asterids</taxon>
        <taxon>lamiids</taxon>
        <taxon>Lamiales</taxon>
        <taxon>Lentibulariaceae</taxon>
        <taxon>Utricularia</taxon>
    </lineage>
</organism>
<gene>
    <name evidence="1" type="ORF">AEK19_MT2205</name>
</gene>
<protein>
    <submittedName>
        <fullName evidence="1">Uncharacterized protein</fullName>
    </submittedName>
</protein>
<name>A0A1Y0B4K3_9LAMI</name>
<geneLocation type="mitochondrion" evidence="1"/>
<dbReference type="AlphaFoldDB" id="A0A1Y0B4K3"/>
<sequence length="38" mass="4192">MCPAIGGCWQPSLPERNEEALPISLNRWMCSFGTLGLL</sequence>
<evidence type="ECO:0000313" key="1">
    <source>
        <dbReference type="EMBL" id="ART32351.1"/>
    </source>
</evidence>
<proteinExistence type="predicted"/>
<keyword evidence="1" id="KW-0496">Mitochondrion</keyword>
<dbReference type="EMBL" id="KY774314">
    <property type="protein sequence ID" value="ART32351.1"/>
    <property type="molecule type" value="Genomic_DNA"/>
</dbReference>
<reference evidence="1" key="1">
    <citation type="submission" date="2017-03" db="EMBL/GenBank/DDBJ databases">
        <title>The mitochondrial genome of the carnivorous plant Utricularia reniformis (Lentibulariaceae): structure, comparative analysis and evolutionary landmarks.</title>
        <authorList>
            <person name="Silva S.R."/>
            <person name="Alvarenga D.O."/>
            <person name="Michael T.P."/>
            <person name="Miranda V.F.O."/>
            <person name="Varani A.M."/>
        </authorList>
    </citation>
    <scope>NUCLEOTIDE SEQUENCE</scope>
</reference>
<accession>A0A1Y0B4K3</accession>